<gene>
    <name evidence="3" type="ORF">SD72_05260</name>
</gene>
<dbReference type="PROSITE" id="PS51257">
    <property type="entry name" value="PROKAR_LIPOPROTEIN"/>
    <property type="match status" value="1"/>
</dbReference>
<evidence type="ECO:0000313" key="4">
    <source>
        <dbReference type="Proteomes" id="UP000032120"/>
    </source>
</evidence>
<organism evidence="3 4">
    <name type="scientific">Leucobacter komagatae</name>
    <dbReference type="NCBI Taxonomy" id="55969"/>
    <lineage>
        <taxon>Bacteria</taxon>
        <taxon>Bacillati</taxon>
        <taxon>Actinomycetota</taxon>
        <taxon>Actinomycetes</taxon>
        <taxon>Micrococcales</taxon>
        <taxon>Microbacteriaceae</taxon>
        <taxon>Leucobacter</taxon>
    </lineage>
</organism>
<dbReference type="AlphaFoldDB" id="A0A0D0IUH5"/>
<feature type="signal peptide" evidence="2">
    <location>
        <begin position="1"/>
        <end position="24"/>
    </location>
</feature>
<evidence type="ECO:0000256" key="1">
    <source>
        <dbReference type="SAM" id="MobiDB-lite"/>
    </source>
</evidence>
<feature type="chain" id="PRO_5039584440" evidence="2">
    <location>
        <begin position="25"/>
        <end position="346"/>
    </location>
</feature>
<keyword evidence="2" id="KW-0732">Signal</keyword>
<evidence type="ECO:0000313" key="3">
    <source>
        <dbReference type="EMBL" id="KIP53213.1"/>
    </source>
</evidence>
<keyword evidence="4" id="KW-1185">Reference proteome</keyword>
<dbReference type="RefSeq" id="WP_042543373.1">
    <property type="nucleotide sequence ID" value="NZ_JXSQ01000004.1"/>
</dbReference>
<feature type="region of interest" description="Disordered" evidence="1">
    <location>
        <begin position="116"/>
        <end position="136"/>
    </location>
</feature>
<dbReference type="OrthoDB" id="3403621at2"/>
<name>A0A0D0IUH5_9MICO</name>
<comment type="caution">
    <text evidence="3">The sequence shown here is derived from an EMBL/GenBank/DDBJ whole genome shotgun (WGS) entry which is preliminary data.</text>
</comment>
<reference evidence="3 4" key="1">
    <citation type="submission" date="2015-01" db="EMBL/GenBank/DDBJ databases">
        <title>Draft genome sequence of Leucobacter komagatae strain VKM ST2845.</title>
        <authorList>
            <person name="Karlyshev A.V."/>
            <person name="Kudryashova E.B."/>
        </authorList>
    </citation>
    <scope>NUCLEOTIDE SEQUENCE [LARGE SCALE GENOMIC DNA]</scope>
    <source>
        <strain evidence="3 4">VKM ST2845</strain>
    </source>
</reference>
<dbReference type="EMBL" id="JXSQ01000004">
    <property type="protein sequence ID" value="KIP53213.1"/>
    <property type="molecule type" value="Genomic_DNA"/>
</dbReference>
<sequence length="346" mass="39220">MVRRVPKVLLSATAIAAAMTLTLAGCSAKSAQTPDMEEGPLSKYLSALWDGEEYSEEMFQEQQLKAEELIAECMQKEGFEYEPDVQNLGTFMTEEDQEGPQWGSKEYAEQYGYGFSDSPDRESMEENTDTYVDPNGKYLDSLSESEREAFYETLHGPQPTEEEWALMEEEGESWSPDISEQGCWGAANAEARQGQDNYTAASEDPEFSELFEAINEVWNTEGNEETAKLDREWATCMADAGYPDFTTAWDAQDFVMNEQNSLYDYENLGEDEMPKEPSKQELDALKKQEIEVATADFACKEKTDYEKKSVEIMFAAEQEFVDKYKPQLDALVAKYQVSADSKSKDK</sequence>
<evidence type="ECO:0000256" key="2">
    <source>
        <dbReference type="SAM" id="SignalP"/>
    </source>
</evidence>
<proteinExistence type="predicted"/>
<dbReference type="Proteomes" id="UP000032120">
    <property type="component" value="Unassembled WGS sequence"/>
</dbReference>
<protein>
    <submittedName>
        <fullName evidence="3">Uncharacterized protein</fullName>
    </submittedName>
</protein>
<accession>A0A0D0IUH5</accession>